<dbReference type="OrthoDB" id="7341446at2"/>
<dbReference type="CDD" id="cd06261">
    <property type="entry name" value="TM_PBP2"/>
    <property type="match status" value="1"/>
</dbReference>
<feature type="domain" description="ABC transmembrane type-1" evidence="9">
    <location>
        <begin position="21"/>
        <end position="209"/>
    </location>
</feature>
<reference evidence="10 11" key="1">
    <citation type="submission" date="2016-09" db="EMBL/GenBank/DDBJ databases">
        <title>Rhizobium oryziradicis sp. nov., isolated from the root of rice.</title>
        <authorList>
            <person name="Zhao J."/>
            <person name="Zhang X."/>
        </authorList>
    </citation>
    <scope>NUCLEOTIDE SEQUENCE [LARGE SCALE GENOMIC DNA]</scope>
    <source>
        <strain evidence="10 11">N19</strain>
    </source>
</reference>
<keyword evidence="5 8" id="KW-0812">Transmembrane</keyword>
<name>A0A1Q8ZW02_9HYPH</name>
<evidence type="ECO:0000256" key="8">
    <source>
        <dbReference type="RuleBase" id="RU363032"/>
    </source>
</evidence>
<evidence type="ECO:0000256" key="5">
    <source>
        <dbReference type="ARBA" id="ARBA00022692"/>
    </source>
</evidence>
<comment type="caution">
    <text evidence="10">The sequence shown here is derived from an EMBL/GenBank/DDBJ whole genome shotgun (WGS) entry which is preliminary data.</text>
</comment>
<dbReference type="GO" id="GO:0022857">
    <property type="term" value="F:transmembrane transporter activity"/>
    <property type="evidence" value="ECO:0007669"/>
    <property type="project" value="InterPro"/>
</dbReference>
<protein>
    <submittedName>
        <fullName evidence="10">ABC transporter permease</fullName>
    </submittedName>
</protein>
<evidence type="ECO:0000256" key="7">
    <source>
        <dbReference type="ARBA" id="ARBA00023136"/>
    </source>
</evidence>
<keyword evidence="3 8" id="KW-0813">Transport</keyword>
<evidence type="ECO:0000256" key="6">
    <source>
        <dbReference type="ARBA" id="ARBA00022989"/>
    </source>
</evidence>
<dbReference type="RefSeq" id="WP_075638368.1">
    <property type="nucleotide sequence ID" value="NZ_MKIM01000022.1"/>
</dbReference>
<dbReference type="GO" id="GO:0043190">
    <property type="term" value="C:ATP-binding cassette (ABC) transporter complex"/>
    <property type="evidence" value="ECO:0007669"/>
    <property type="project" value="InterPro"/>
</dbReference>
<dbReference type="InterPro" id="IPR000515">
    <property type="entry name" value="MetI-like"/>
</dbReference>
<feature type="transmembrane region" description="Helical" evidence="8">
    <location>
        <begin position="191"/>
        <end position="217"/>
    </location>
</feature>
<dbReference type="PANTHER" id="PTHR30614">
    <property type="entry name" value="MEMBRANE COMPONENT OF AMINO ACID ABC TRANSPORTER"/>
    <property type="match status" value="1"/>
</dbReference>
<comment type="similarity">
    <text evidence="2">Belongs to the binding-protein-dependent transport system permease family. HisMQ subfamily.</text>
</comment>
<accession>A0A1Q8ZW02</accession>
<dbReference type="InterPro" id="IPR010065">
    <property type="entry name" value="AA_ABC_transptr_permease_3TM"/>
</dbReference>
<evidence type="ECO:0000313" key="10">
    <source>
        <dbReference type="EMBL" id="OLP46246.1"/>
    </source>
</evidence>
<dbReference type="PANTHER" id="PTHR30614:SF35">
    <property type="entry name" value="ABC TRANSPORTER PERMEASE PROTEIN"/>
    <property type="match status" value="1"/>
</dbReference>
<sequence length="227" mass="25183">MSYTFDFASLLPYWPEFLQGAWLTLKLSVLATMFGFLLGMFCAIARADGAPWLKKLVALYVEIIRNTPLLVQIFLVYFGFASLGVKVSANTAAVAALVVNVGAYTCEIVRAGLESIHASQVEAAECLGLTKTQIYWHVIVRPAIERVYPALTSQYVLLMLASSITSQISAEELTAVANRIQSDTFRSFETYIVTGLLYIVLSFVVRFALYLFGLVLFPRRRKLATAI</sequence>
<evidence type="ECO:0000256" key="1">
    <source>
        <dbReference type="ARBA" id="ARBA00004429"/>
    </source>
</evidence>
<dbReference type="Pfam" id="PF00528">
    <property type="entry name" value="BPD_transp_1"/>
    <property type="match status" value="1"/>
</dbReference>
<dbReference type="InterPro" id="IPR035906">
    <property type="entry name" value="MetI-like_sf"/>
</dbReference>
<dbReference type="Gene3D" id="1.10.3720.10">
    <property type="entry name" value="MetI-like"/>
    <property type="match status" value="1"/>
</dbReference>
<evidence type="ECO:0000256" key="4">
    <source>
        <dbReference type="ARBA" id="ARBA00022475"/>
    </source>
</evidence>
<keyword evidence="6 8" id="KW-1133">Transmembrane helix</keyword>
<dbReference type="InterPro" id="IPR043429">
    <property type="entry name" value="ArtM/GltK/GlnP/TcyL/YhdX-like"/>
</dbReference>
<organism evidence="10 11">
    <name type="scientific">Rhizobium oryziradicis</name>
    <dbReference type="NCBI Taxonomy" id="1867956"/>
    <lineage>
        <taxon>Bacteria</taxon>
        <taxon>Pseudomonadati</taxon>
        <taxon>Pseudomonadota</taxon>
        <taxon>Alphaproteobacteria</taxon>
        <taxon>Hyphomicrobiales</taxon>
        <taxon>Rhizobiaceae</taxon>
        <taxon>Rhizobium/Agrobacterium group</taxon>
        <taxon>Rhizobium</taxon>
    </lineage>
</organism>
<evidence type="ECO:0000259" key="9">
    <source>
        <dbReference type="PROSITE" id="PS50928"/>
    </source>
</evidence>
<dbReference type="STRING" id="1867956.BJF95_03615"/>
<feature type="transmembrane region" description="Helical" evidence="8">
    <location>
        <begin position="20"/>
        <end position="45"/>
    </location>
</feature>
<proteinExistence type="inferred from homology"/>
<keyword evidence="11" id="KW-1185">Reference proteome</keyword>
<dbReference type="NCBIfam" id="TIGR01726">
    <property type="entry name" value="HEQRo_perm_3TM"/>
    <property type="match status" value="1"/>
</dbReference>
<keyword evidence="4" id="KW-1003">Cell membrane</keyword>
<evidence type="ECO:0000256" key="3">
    <source>
        <dbReference type="ARBA" id="ARBA00022448"/>
    </source>
</evidence>
<dbReference type="GO" id="GO:0006865">
    <property type="term" value="P:amino acid transport"/>
    <property type="evidence" value="ECO:0007669"/>
    <property type="project" value="TreeGrafter"/>
</dbReference>
<dbReference type="Proteomes" id="UP000186894">
    <property type="component" value="Unassembled WGS sequence"/>
</dbReference>
<dbReference type="EMBL" id="MKIM01000022">
    <property type="protein sequence ID" value="OLP46246.1"/>
    <property type="molecule type" value="Genomic_DNA"/>
</dbReference>
<dbReference type="SUPFAM" id="SSF161098">
    <property type="entry name" value="MetI-like"/>
    <property type="match status" value="1"/>
</dbReference>
<evidence type="ECO:0000313" key="11">
    <source>
        <dbReference type="Proteomes" id="UP000186894"/>
    </source>
</evidence>
<evidence type="ECO:0000256" key="2">
    <source>
        <dbReference type="ARBA" id="ARBA00010072"/>
    </source>
</evidence>
<dbReference type="AlphaFoldDB" id="A0A1Q8ZW02"/>
<gene>
    <name evidence="10" type="ORF">BJF95_03615</name>
</gene>
<comment type="subcellular location">
    <subcellularLocation>
        <location evidence="1">Cell inner membrane</location>
        <topology evidence="1">Multi-pass membrane protein</topology>
    </subcellularLocation>
    <subcellularLocation>
        <location evidence="8">Cell membrane</location>
        <topology evidence="8">Multi-pass membrane protein</topology>
    </subcellularLocation>
</comment>
<dbReference type="PROSITE" id="PS50928">
    <property type="entry name" value="ABC_TM1"/>
    <property type="match status" value="1"/>
</dbReference>
<feature type="transmembrane region" description="Helical" evidence="8">
    <location>
        <begin position="57"/>
        <end position="80"/>
    </location>
</feature>
<keyword evidence="7 8" id="KW-0472">Membrane</keyword>